<feature type="compositionally biased region" description="Polar residues" evidence="2">
    <location>
        <begin position="401"/>
        <end position="413"/>
    </location>
</feature>
<dbReference type="InterPro" id="IPR001394">
    <property type="entry name" value="Peptidase_C19_UCH"/>
</dbReference>
<evidence type="ECO:0000313" key="4">
    <source>
        <dbReference type="EnsemblPlants" id="LPERR02G23340.1"/>
    </source>
</evidence>
<dbReference type="Proteomes" id="UP000032180">
    <property type="component" value="Chromosome 2"/>
</dbReference>
<dbReference type="HOGENOM" id="CLU_032601_0_0_1"/>
<dbReference type="InterPro" id="IPR038765">
    <property type="entry name" value="Papain-like_cys_pep_sf"/>
</dbReference>
<dbReference type="GO" id="GO:0016579">
    <property type="term" value="P:protein deubiquitination"/>
    <property type="evidence" value="ECO:0007669"/>
    <property type="project" value="InterPro"/>
</dbReference>
<evidence type="ECO:0000256" key="1">
    <source>
        <dbReference type="ARBA" id="ARBA00009085"/>
    </source>
</evidence>
<dbReference type="PROSITE" id="PS00973">
    <property type="entry name" value="USP_2"/>
    <property type="match status" value="1"/>
</dbReference>
<feature type="region of interest" description="Disordered" evidence="2">
    <location>
        <begin position="567"/>
        <end position="593"/>
    </location>
</feature>
<dbReference type="Gramene" id="LPERR02G23340.1">
    <property type="protein sequence ID" value="LPERR02G23340.1"/>
    <property type="gene ID" value="LPERR02G23340"/>
</dbReference>
<feature type="region of interest" description="Disordered" evidence="2">
    <location>
        <begin position="1"/>
        <end position="24"/>
    </location>
</feature>
<sequence>MADQDGAAAAVSEAEVAAPVPSYSNPWDICAPTVKSAEHNDDMDLYDLETNMQSEPLSTEQPSSNDEIGIVDVKTKQHSSSLLDSKLCNSGSCSEPCDVEDKQLFFSYSRSIESHLVMAKMVFVHSVLLKNILMNQSEGQQEDAHEFLSCLLDNLDKCTTDPKSKDNPSSFDEESIVKQVFGGRLKSQLICCECGHCSETYEPFLDLSLEIDQVDNLVHALESFTKLEQIGHPEDKLICEHCNAKVCKSKQLMLDRSPDVIAFHLKRFTTLDNSVEKIDKHVGYPLELDLKPFHSDPDANKELKYDLYGVVEHRGLYSHGHYVCSVRSSPSTWHLMNDSDVETITEAKALDLEGYILFYVRQGKFQWFSSLLEQKDDLHPESTSGASPVSVLENIDIDCPTTSGEGINSSSGDNLEKDETSQFKTSSLLEEPAKGCSVDVIKDDLKDEIMPCISSHHDGVSIRCPVSGAELTNLERPSTPSPRRKRFFSDNELNVFEFEDFGKEDEEIHLLGNLKFPSKVKKAKGESASKSTKGPCIDKNVTRLVRSMPSARRKGMIDCLNSQINAEQNSRSCPRSDPLGKKKKLSVPVPINW</sequence>
<dbReference type="InterPro" id="IPR050164">
    <property type="entry name" value="Peptidase_C19"/>
</dbReference>
<comment type="similarity">
    <text evidence="1">Belongs to the peptidase C19 family.</text>
</comment>
<feature type="region of interest" description="Disordered" evidence="2">
    <location>
        <begin position="401"/>
        <end position="420"/>
    </location>
</feature>
<dbReference type="GO" id="GO:0005634">
    <property type="term" value="C:nucleus"/>
    <property type="evidence" value="ECO:0007669"/>
    <property type="project" value="TreeGrafter"/>
</dbReference>
<accession>A0A0D9VJR2</accession>
<dbReference type="SUPFAM" id="SSF54001">
    <property type="entry name" value="Cysteine proteinases"/>
    <property type="match status" value="1"/>
</dbReference>
<feature type="domain" description="USP" evidence="3">
    <location>
        <begin position="68"/>
        <end position="362"/>
    </location>
</feature>
<dbReference type="InterPro" id="IPR028889">
    <property type="entry name" value="USP"/>
</dbReference>
<dbReference type="GO" id="GO:0004843">
    <property type="term" value="F:cysteine-type deubiquitinase activity"/>
    <property type="evidence" value="ECO:0007669"/>
    <property type="project" value="InterPro"/>
</dbReference>
<dbReference type="Pfam" id="PF00443">
    <property type="entry name" value="UCH"/>
    <property type="match status" value="1"/>
</dbReference>
<dbReference type="PANTHER" id="PTHR24006:SF747">
    <property type="entry name" value="UBIQUITIN CARBOXYL-TERMINAL HYDROLASE 20"/>
    <property type="match status" value="1"/>
</dbReference>
<evidence type="ECO:0000313" key="5">
    <source>
        <dbReference type="Proteomes" id="UP000032180"/>
    </source>
</evidence>
<dbReference type="Gene3D" id="3.90.70.10">
    <property type="entry name" value="Cysteine proteinases"/>
    <property type="match status" value="1"/>
</dbReference>
<protein>
    <recommendedName>
        <fullName evidence="3">USP domain-containing protein</fullName>
    </recommendedName>
</protein>
<dbReference type="EnsemblPlants" id="LPERR02G23340.1">
    <property type="protein sequence ID" value="LPERR02G23340.1"/>
    <property type="gene ID" value="LPERR02G23340"/>
</dbReference>
<dbReference type="PANTHER" id="PTHR24006">
    <property type="entry name" value="UBIQUITIN CARBOXYL-TERMINAL HYDROLASE"/>
    <property type="match status" value="1"/>
</dbReference>
<dbReference type="GO" id="GO:0005829">
    <property type="term" value="C:cytosol"/>
    <property type="evidence" value="ECO:0007669"/>
    <property type="project" value="TreeGrafter"/>
</dbReference>
<dbReference type="AlphaFoldDB" id="A0A0D9VJR2"/>
<dbReference type="InterPro" id="IPR018200">
    <property type="entry name" value="USP_CS"/>
</dbReference>
<proteinExistence type="inferred from homology"/>
<feature type="compositionally biased region" description="Low complexity" evidence="2">
    <location>
        <begin position="7"/>
        <end position="22"/>
    </location>
</feature>
<keyword evidence="5" id="KW-1185">Reference proteome</keyword>
<reference evidence="4" key="3">
    <citation type="submission" date="2015-04" db="UniProtKB">
        <authorList>
            <consortium name="EnsemblPlants"/>
        </authorList>
    </citation>
    <scope>IDENTIFICATION</scope>
</reference>
<dbReference type="STRING" id="77586.A0A0D9VJR2"/>
<evidence type="ECO:0000259" key="3">
    <source>
        <dbReference type="PROSITE" id="PS50235"/>
    </source>
</evidence>
<dbReference type="eggNOG" id="KOG1865">
    <property type="taxonomic scope" value="Eukaryota"/>
</dbReference>
<reference evidence="5" key="2">
    <citation type="submission" date="2013-12" db="EMBL/GenBank/DDBJ databases">
        <authorList>
            <person name="Yu Y."/>
            <person name="Lee S."/>
            <person name="de Baynast K."/>
            <person name="Wissotski M."/>
            <person name="Liu L."/>
            <person name="Talag J."/>
            <person name="Goicoechea J."/>
            <person name="Angelova A."/>
            <person name="Jetty R."/>
            <person name="Kudrna D."/>
            <person name="Golser W."/>
            <person name="Rivera L."/>
            <person name="Zhang J."/>
            <person name="Wing R."/>
        </authorList>
    </citation>
    <scope>NUCLEOTIDE SEQUENCE</scope>
</reference>
<reference evidence="4 5" key="1">
    <citation type="submission" date="2012-08" db="EMBL/GenBank/DDBJ databases">
        <title>Oryza genome evolution.</title>
        <authorList>
            <person name="Wing R.A."/>
        </authorList>
    </citation>
    <scope>NUCLEOTIDE SEQUENCE</scope>
</reference>
<dbReference type="PROSITE" id="PS50235">
    <property type="entry name" value="USP_3"/>
    <property type="match status" value="1"/>
</dbReference>
<name>A0A0D9VJR2_9ORYZ</name>
<evidence type="ECO:0000256" key="2">
    <source>
        <dbReference type="SAM" id="MobiDB-lite"/>
    </source>
</evidence>
<organism evidence="4 5">
    <name type="scientific">Leersia perrieri</name>
    <dbReference type="NCBI Taxonomy" id="77586"/>
    <lineage>
        <taxon>Eukaryota</taxon>
        <taxon>Viridiplantae</taxon>
        <taxon>Streptophyta</taxon>
        <taxon>Embryophyta</taxon>
        <taxon>Tracheophyta</taxon>
        <taxon>Spermatophyta</taxon>
        <taxon>Magnoliopsida</taxon>
        <taxon>Liliopsida</taxon>
        <taxon>Poales</taxon>
        <taxon>Poaceae</taxon>
        <taxon>BOP clade</taxon>
        <taxon>Oryzoideae</taxon>
        <taxon>Oryzeae</taxon>
        <taxon>Oryzinae</taxon>
        <taxon>Leersia</taxon>
    </lineage>
</organism>